<keyword evidence="9" id="KW-1185">Reference proteome</keyword>
<keyword evidence="3" id="KW-0804">Transcription</keyword>
<sequence length="257" mass="29579">MEKPISHINGGIRLPIGYRFRPTDEELVVHYLKRKIFSIPLPASVIPEFDVFQTDPWGLPGDLKEKRYFFGTTKRSGTVHESKCKRAAGRSGYWKPIGKYKQILASKSNQALGIRRTLIFCEGKRSYGTKTRWVMHEFRLLDSETNLGSTQVMCKLEMEDWVVYRVFQKKKRPEKQAGIISRPSNNENSDRLEVNYMLELDNSRSGHHLGRPHEVPNSSSCSSEITHEVSSNYALDDQEETSSRSRISSFSHIVREP</sequence>
<reference evidence="7" key="2">
    <citation type="submission" date="2021-01" db="EMBL/GenBank/DDBJ databases">
        <authorList>
            <person name="Lovell J.T."/>
            <person name="Bentley N."/>
            <person name="Bhattarai G."/>
            <person name="Jenkins J.W."/>
            <person name="Sreedasyam A."/>
            <person name="Alarcon Y."/>
            <person name="Bock C."/>
            <person name="Boston L."/>
            <person name="Carlson J."/>
            <person name="Cervantes K."/>
            <person name="Clermont K."/>
            <person name="Krom N."/>
            <person name="Kubenka K."/>
            <person name="Mamidi S."/>
            <person name="Mattison C."/>
            <person name="Monteros M."/>
            <person name="Pisani C."/>
            <person name="Plott C."/>
            <person name="Rajasekar S."/>
            <person name="Rhein H.S."/>
            <person name="Rohla C."/>
            <person name="Song M."/>
            <person name="Hilaire R.S."/>
            <person name="Shu S."/>
            <person name="Wells L."/>
            <person name="Wang X."/>
            <person name="Webber J."/>
            <person name="Heerema R.J."/>
            <person name="Klein P."/>
            <person name="Conner P."/>
            <person name="Grauke L."/>
            <person name="Grimwood J."/>
            <person name="Schmutz J."/>
            <person name="Randall J.J."/>
        </authorList>
    </citation>
    <scope>NUCLEOTIDE SEQUENCE</scope>
    <source>
        <tissue evidence="7">Leaf</tissue>
    </source>
</reference>
<dbReference type="GO" id="GO:0006355">
    <property type="term" value="P:regulation of DNA-templated transcription"/>
    <property type="evidence" value="ECO:0007669"/>
    <property type="project" value="InterPro"/>
</dbReference>
<evidence type="ECO:0000313" key="8">
    <source>
        <dbReference type="EMBL" id="KAG6659025.1"/>
    </source>
</evidence>
<accession>A0A8T1QXA3</accession>
<reference evidence="8" key="1">
    <citation type="submission" date="2020-12" db="EMBL/GenBank/DDBJ databases">
        <title>WGS assembly of Carya illinoinensis cv. Pawnee.</title>
        <authorList>
            <person name="Platts A."/>
            <person name="Shu S."/>
            <person name="Wright S."/>
            <person name="Barry K."/>
            <person name="Edger P."/>
            <person name="Pires J.C."/>
            <person name="Schmutz J."/>
        </authorList>
    </citation>
    <scope>NUCLEOTIDE SEQUENCE</scope>
    <source>
        <tissue evidence="8">Leaf</tissue>
    </source>
</reference>
<keyword evidence="1" id="KW-0805">Transcription regulation</keyword>
<dbReference type="InterPro" id="IPR003441">
    <property type="entry name" value="NAC-dom"/>
</dbReference>
<dbReference type="OrthoDB" id="676820at2759"/>
<evidence type="ECO:0000256" key="1">
    <source>
        <dbReference type="ARBA" id="ARBA00023015"/>
    </source>
</evidence>
<dbReference type="Proteomes" id="UP000811246">
    <property type="component" value="Unassembled WGS sequence"/>
</dbReference>
<evidence type="ECO:0000256" key="3">
    <source>
        <dbReference type="ARBA" id="ARBA00023163"/>
    </source>
</evidence>
<dbReference type="PANTHER" id="PTHR31719">
    <property type="entry name" value="NAC TRANSCRIPTION FACTOR 56"/>
    <property type="match status" value="1"/>
</dbReference>
<proteinExistence type="predicted"/>
<dbReference type="Proteomes" id="UP000811609">
    <property type="component" value="Chromosome 3"/>
</dbReference>
<dbReference type="Gene3D" id="2.170.150.80">
    <property type="entry name" value="NAC domain"/>
    <property type="match status" value="1"/>
</dbReference>
<dbReference type="GO" id="GO:0003677">
    <property type="term" value="F:DNA binding"/>
    <property type="evidence" value="ECO:0007669"/>
    <property type="project" value="UniProtKB-KW"/>
</dbReference>
<dbReference type="EMBL" id="MU228850">
    <property type="protein sequence ID" value="KAG6621806.1"/>
    <property type="molecule type" value="Genomic_DNA"/>
</dbReference>
<keyword evidence="2" id="KW-0238">DNA-binding</keyword>
<dbReference type="InterPro" id="IPR036093">
    <property type="entry name" value="NAC_dom_sf"/>
</dbReference>
<evidence type="ECO:0000313" key="9">
    <source>
        <dbReference type="Proteomes" id="UP000811609"/>
    </source>
</evidence>
<dbReference type="SUPFAM" id="SSF101941">
    <property type="entry name" value="NAC domain"/>
    <property type="match status" value="1"/>
</dbReference>
<evidence type="ECO:0000259" key="6">
    <source>
        <dbReference type="PROSITE" id="PS51005"/>
    </source>
</evidence>
<feature type="domain" description="NAC" evidence="6">
    <location>
        <begin position="14"/>
        <end position="169"/>
    </location>
</feature>
<gene>
    <name evidence="8" type="ORF">CIPAW_03G004300</name>
    <name evidence="7" type="ORF">I3842_Q003800</name>
</gene>
<comment type="caution">
    <text evidence="8">The sequence shown here is derived from an EMBL/GenBank/DDBJ whole genome shotgun (WGS) entry which is preliminary data.</text>
</comment>
<dbReference type="PANTHER" id="PTHR31719:SF176">
    <property type="entry name" value="NAC DOMAIN CONTAINING PROTEIN 84"/>
    <property type="match status" value="1"/>
</dbReference>
<feature type="region of interest" description="Disordered" evidence="5">
    <location>
        <begin position="203"/>
        <end position="257"/>
    </location>
</feature>
<evidence type="ECO:0000313" key="7">
    <source>
        <dbReference type="EMBL" id="KAG6621806.1"/>
    </source>
</evidence>
<evidence type="ECO:0000256" key="4">
    <source>
        <dbReference type="ARBA" id="ARBA00023242"/>
    </source>
</evidence>
<dbReference type="Pfam" id="PF02365">
    <property type="entry name" value="NAM"/>
    <property type="match status" value="1"/>
</dbReference>
<name>A0A8T1QXA3_CARIL</name>
<feature type="compositionally biased region" description="Polar residues" evidence="5">
    <location>
        <begin position="216"/>
        <end position="233"/>
    </location>
</feature>
<evidence type="ECO:0000256" key="5">
    <source>
        <dbReference type="SAM" id="MobiDB-lite"/>
    </source>
</evidence>
<dbReference type="PROSITE" id="PS51005">
    <property type="entry name" value="NAC"/>
    <property type="match status" value="1"/>
</dbReference>
<dbReference type="AlphaFoldDB" id="A0A8T1QXA3"/>
<dbReference type="EMBL" id="CM031811">
    <property type="protein sequence ID" value="KAG6659025.1"/>
    <property type="molecule type" value="Genomic_DNA"/>
</dbReference>
<protein>
    <recommendedName>
        <fullName evidence="6">NAC domain-containing protein</fullName>
    </recommendedName>
</protein>
<evidence type="ECO:0000256" key="2">
    <source>
        <dbReference type="ARBA" id="ARBA00023125"/>
    </source>
</evidence>
<keyword evidence="4" id="KW-0539">Nucleus</keyword>
<organism evidence="8 9">
    <name type="scientific">Carya illinoinensis</name>
    <name type="common">Pecan</name>
    <dbReference type="NCBI Taxonomy" id="32201"/>
    <lineage>
        <taxon>Eukaryota</taxon>
        <taxon>Viridiplantae</taxon>
        <taxon>Streptophyta</taxon>
        <taxon>Embryophyta</taxon>
        <taxon>Tracheophyta</taxon>
        <taxon>Spermatophyta</taxon>
        <taxon>Magnoliopsida</taxon>
        <taxon>eudicotyledons</taxon>
        <taxon>Gunneridae</taxon>
        <taxon>Pentapetalae</taxon>
        <taxon>rosids</taxon>
        <taxon>fabids</taxon>
        <taxon>Fagales</taxon>
        <taxon>Juglandaceae</taxon>
        <taxon>Carya</taxon>
    </lineage>
</organism>